<gene>
    <name evidence="2" type="ORF">EJD97_012074</name>
</gene>
<accession>A0A6N2AHI6</accession>
<dbReference type="AlphaFoldDB" id="A0A6N2AHI6"/>
<feature type="chain" id="PRO_5027072095" evidence="1">
    <location>
        <begin position="30"/>
        <end position="108"/>
    </location>
</feature>
<evidence type="ECO:0000313" key="2">
    <source>
        <dbReference type="EMBL" id="TMW81090.1"/>
    </source>
</evidence>
<name>A0A6N2AHI6_SOLCI</name>
<sequence length="108" mass="12424">LCIGASIKSMYTPILFIMIKLLLCPPVLRDRCTVENLDLLSTFEWEAETTFQRFLEMLFVRPLLILASTKILNTFVIIRPLVKKLVTPQTIKLPPIRELSELCAQKGY</sequence>
<evidence type="ECO:0000256" key="1">
    <source>
        <dbReference type="SAM" id="SignalP"/>
    </source>
</evidence>
<protein>
    <submittedName>
        <fullName evidence="2">Uncharacterized protein</fullName>
    </submittedName>
</protein>
<keyword evidence="1" id="KW-0732">Signal</keyword>
<proteinExistence type="predicted"/>
<feature type="non-terminal residue" evidence="2">
    <location>
        <position position="108"/>
    </location>
</feature>
<feature type="signal peptide" evidence="1">
    <location>
        <begin position="1"/>
        <end position="29"/>
    </location>
</feature>
<organism evidence="2">
    <name type="scientific">Solanum chilense</name>
    <name type="common">Tomato</name>
    <name type="synonym">Lycopersicon chilense</name>
    <dbReference type="NCBI Taxonomy" id="4083"/>
    <lineage>
        <taxon>Eukaryota</taxon>
        <taxon>Viridiplantae</taxon>
        <taxon>Streptophyta</taxon>
        <taxon>Embryophyta</taxon>
        <taxon>Tracheophyta</taxon>
        <taxon>Spermatophyta</taxon>
        <taxon>Magnoliopsida</taxon>
        <taxon>eudicotyledons</taxon>
        <taxon>Gunneridae</taxon>
        <taxon>Pentapetalae</taxon>
        <taxon>asterids</taxon>
        <taxon>lamiids</taxon>
        <taxon>Solanales</taxon>
        <taxon>Solanaceae</taxon>
        <taxon>Solanoideae</taxon>
        <taxon>Solaneae</taxon>
        <taxon>Solanum</taxon>
        <taxon>Solanum subgen. Lycopersicon</taxon>
    </lineage>
</organism>
<reference evidence="2" key="1">
    <citation type="submission" date="2019-05" db="EMBL/GenBank/DDBJ databases">
        <title>The de novo reference genome and transcriptome assemblies of the wild tomato species Solanum chilense.</title>
        <authorList>
            <person name="Stam R."/>
            <person name="Nosenko T."/>
            <person name="Hoerger A.C."/>
            <person name="Stephan W."/>
            <person name="Seidel M.A."/>
            <person name="Kuhn J.M.M."/>
            <person name="Haberer G."/>
            <person name="Tellier A."/>
        </authorList>
    </citation>
    <scope>NUCLEOTIDE SEQUENCE</scope>
    <source>
        <tissue evidence="2">Mature leaves</tissue>
    </source>
</reference>
<dbReference type="EMBL" id="RXGB01030815">
    <property type="protein sequence ID" value="TMW81090.1"/>
    <property type="molecule type" value="Genomic_DNA"/>
</dbReference>
<feature type="non-terminal residue" evidence="2">
    <location>
        <position position="1"/>
    </location>
</feature>
<comment type="caution">
    <text evidence="2">The sequence shown here is derived from an EMBL/GenBank/DDBJ whole genome shotgun (WGS) entry which is preliminary data.</text>
</comment>